<evidence type="ECO:0000313" key="7">
    <source>
        <dbReference type="EMBL" id="ROV97414.1"/>
    </source>
</evidence>
<dbReference type="OrthoDB" id="6058203at2759"/>
<reference evidence="7 8" key="1">
    <citation type="submission" date="2015-09" db="EMBL/GenBank/DDBJ databases">
        <title>Host preference determinants of Valsa canker pathogens revealed by comparative genomics.</title>
        <authorList>
            <person name="Yin Z."/>
            <person name="Huang L."/>
        </authorList>
    </citation>
    <scope>NUCLEOTIDE SEQUENCE [LARGE SCALE GENOMIC DNA]</scope>
    <source>
        <strain evidence="7 8">03-1</strain>
    </source>
</reference>
<feature type="domain" description="Rhodanese" evidence="6">
    <location>
        <begin position="351"/>
        <end position="467"/>
    </location>
</feature>
<evidence type="ECO:0000256" key="1">
    <source>
        <dbReference type="ARBA" id="ARBA00009649"/>
    </source>
</evidence>
<evidence type="ECO:0000259" key="5">
    <source>
        <dbReference type="PROSITE" id="PS50056"/>
    </source>
</evidence>
<dbReference type="InterPro" id="IPR050348">
    <property type="entry name" value="Protein-Tyr_Phosphatase"/>
</dbReference>
<evidence type="ECO:0000256" key="3">
    <source>
        <dbReference type="SAM" id="MobiDB-lite"/>
    </source>
</evidence>
<feature type="compositionally biased region" description="Acidic residues" evidence="3">
    <location>
        <begin position="1022"/>
        <end position="1031"/>
    </location>
</feature>
<feature type="region of interest" description="Disordered" evidence="3">
    <location>
        <begin position="764"/>
        <end position="790"/>
    </location>
</feature>
<dbReference type="PROSITE" id="PS50055">
    <property type="entry name" value="TYR_PHOSPHATASE_PTP"/>
    <property type="match status" value="1"/>
</dbReference>
<dbReference type="InterPro" id="IPR003595">
    <property type="entry name" value="Tyr_Pase_cat"/>
</dbReference>
<dbReference type="Pfam" id="PF00581">
    <property type="entry name" value="Rhodanese"/>
    <property type="match status" value="1"/>
</dbReference>
<dbReference type="SUPFAM" id="SSF52799">
    <property type="entry name" value="(Phosphotyrosine protein) phosphatases II"/>
    <property type="match status" value="1"/>
</dbReference>
<protein>
    <recommendedName>
        <fullName evidence="2">protein-tyrosine-phosphatase</fullName>
        <ecNumber evidence="2">3.1.3.48</ecNumber>
    </recommendedName>
</protein>
<dbReference type="PANTHER" id="PTHR19134">
    <property type="entry name" value="RECEPTOR-TYPE TYROSINE-PROTEIN PHOSPHATASE"/>
    <property type="match status" value="1"/>
</dbReference>
<evidence type="ECO:0000259" key="6">
    <source>
        <dbReference type="PROSITE" id="PS50206"/>
    </source>
</evidence>
<feature type="compositionally biased region" description="Low complexity" evidence="3">
    <location>
        <begin position="725"/>
        <end position="742"/>
    </location>
</feature>
<dbReference type="SMART" id="SM00450">
    <property type="entry name" value="RHOD"/>
    <property type="match status" value="1"/>
</dbReference>
<feature type="compositionally biased region" description="Polar residues" evidence="3">
    <location>
        <begin position="766"/>
        <end position="790"/>
    </location>
</feature>
<feature type="region of interest" description="Disordered" evidence="3">
    <location>
        <begin position="856"/>
        <end position="886"/>
    </location>
</feature>
<proteinExistence type="inferred from homology"/>
<feature type="compositionally biased region" description="Polar residues" evidence="3">
    <location>
        <begin position="242"/>
        <end position="253"/>
    </location>
</feature>
<dbReference type="InterPro" id="IPR036873">
    <property type="entry name" value="Rhodanese-like_dom_sf"/>
</dbReference>
<feature type="compositionally biased region" description="Polar residues" evidence="3">
    <location>
        <begin position="858"/>
        <end position="876"/>
    </location>
</feature>
<dbReference type="SMART" id="SM00194">
    <property type="entry name" value="PTPc"/>
    <property type="match status" value="1"/>
</dbReference>
<feature type="compositionally biased region" description="Low complexity" evidence="3">
    <location>
        <begin position="54"/>
        <end position="67"/>
    </location>
</feature>
<feature type="region of interest" description="Disordered" evidence="3">
    <location>
        <begin position="1"/>
        <end position="88"/>
    </location>
</feature>
<keyword evidence="8" id="KW-1185">Reference proteome</keyword>
<comment type="caution">
    <text evidence="7">The sequence shown here is derived from an EMBL/GenBank/DDBJ whole genome shotgun (WGS) entry which is preliminary data.</text>
</comment>
<dbReference type="Gene3D" id="3.90.190.10">
    <property type="entry name" value="Protein tyrosine phosphatase superfamily"/>
    <property type="match status" value="1"/>
</dbReference>
<gene>
    <name evidence="7" type="ORF">VMCG_06872</name>
</gene>
<evidence type="ECO:0000313" key="8">
    <source>
        <dbReference type="Proteomes" id="UP000283895"/>
    </source>
</evidence>
<dbReference type="Pfam" id="PF00102">
    <property type="entry name" value="Y_phosphatase"/>
    <property type="match status" value="3"/>
</dbReference>
<evidence type="ECO:0000256" key="2">
    <source>
        <dbReference type="ARBA" id="ARBA00013064"/>
    </source>
</evidence>
<dbReference type="SMART" id="SM00404">
    <property type="entry name" value="PTPc_motif"/>
    <property type="match status" value="1"/>
</dbReference>
<feature type="domain" description="Tyrosine-protein phosphatase" evidence="4">
    <location>
        <begin position="612"/>
        <end position="1074"/>
    </location>
</feature>
<dbReference type="SUPFAM" id="SSF52821">
    <property type="entry name" value="Rhodanese/Cell cycle control phosphatase"/>
    <property type="match status" value="1"/>
</dbReference>
<dbReference type="PRINTS" id="PR00700">
    <property type="entry name" value="PRTYPHPHTASE"/>
</dbReference>
<dbReference type="PROSITE" id="PS50206">
    <property type="entry name" value="RHODANESE_3"/>
    <property type="match status" value="1"/>
</dbReference>
<accession>A0A423W270</accession>
<dbReference type="InterPro" id="IPR001763">
    <property type="entry name" value="Rhodanese-like_dom"/>
</dbReference>
<evidence type="ECO:0000259" key="4">
    <source>
        <dbReference type="PROSITE" id="PS50055"/>
    </source>
</evidence>
<feature type="region of interest" description="Disordered" evidence="3">
    <location>
        <begin position="231"/>
        <end position="291"/>
    </location>
</feature>
<dbReference type="FunFam" id="3.40.250.10:FF:000051">
    <property type="entry name" value="Protein tyrosine phosphatase (Pyp1), putative"/>
    <property type="match status" value="1"/>
</dbReference>
<dbReference type="InterPro" id="IPR029021">
    <property type="entry name" value="Prot-tyrosine_phosphatase-like"/>
</dbReference>
<dbReference type="PROSITE" id="PS00383">
    <property type="entry name" value="TYR_PHOSPHATASE_1"/>
    <property type="match status" value="1"/>
</dbReference>
<feature type="compositionally biased region" description="Polar residues" evidence="3">
    <location>
        <begin position="261"/>
        <end position="282"/>
    </location>
</feature>
<dbReference type="Gene3D" id="3.40.250.10">
    <property type="entry name" value="Rhodanese-like domain"/>
    <property type="match status" value="1"/>
</dbReference>
<dbReference type="PANTHER" id="PTHR19134:SF561">
    <property type="entry name" value="PROTEIN TYROSINE PHOSPHATASE 36E, ISOFORM A"/>
    <property type="match status" value="1"/>
</dbReference>
<comment type="similarity">
    <text evidence="1">Belongs to the protein-tyrosine phosphatase family. Non-receptor class subfamily.</text>
</comment>
<dbReference type="InterPro" id="IPR000387">
    <property type="entry name" value="Tyr_Pase_dom"/>
</dbReference>
<feature type="region of interest" description="Disordered" evidence="3">
    <location>
        <begin position="987"/>
        <end position="1031"/>
    </location>
</feature>
<dbReference type="PROSITE" id="PS50056">
    <property type="entry name" value="TYR_PHOSPHATASE_2"/>
    <property type="match status" value="1"/>
</dbReference>
<feature type="region of interest" description="Disordered" evidence="3">
    <location>
        <begin position="725"/>
        <end position="746"/>
    </location>
</feature>
<dbReference type="CDD" id="cd01446">
    <property type="entry name" value="DSP_MapKP"/>
    <property type="match status" value="1"/>
</dbReference>
<dbReference type="STRING" id="356882.A0A423W270"/>
<dbReference type="InterPro" id="IPR016130">
    <property type="entry name" value="Tyr_Pase_AS"/>
</dbReference>
<sequence>MSPPEPRSTNNDRGTPTVYYNMKTSRPPPAPLSKSHTFPANGVSHARSQSNGHSKATATSSSPMASPRGPLSLGNSCPPKPSPSVVAPRHHLSTPVTQVNAQDVRTPSPNYFGLHIESVDAHESGAIPQDRSSPSTSSVKSFGAAIPKQMALDANPDFEAFKRQADANRGISSFNLGSSHFAGTTPLALGSGATIARPRAARWHTHGSEIATTPMLARSSSMAAGVPKAKEAVPERMDVDNASINTHDSSYVSADSKRSSDASLNPPSFLNGQRYESPSQFESPFGRMTGLSKVDDRHPRLSLMHAKADPPSPDPERFAKARAGTLPEVTEPSGPAMVSPTQLKELLDFPAKDHVLLLDLRVSPQYAQSRIKGALNLCIPTTLLKRATFNLQKLQQTFQADSDQEAFARWREMKHLVVYDAFSSEKRDAVSAMNTIKKFTNEGYTGQCSILRGGFNAFSAAYPALIEHGYTAEPKPGRPTLTLPGTANQGNGMGRPSVAPVIGGVMLPATTNAANPFFANIRQNQDLVDGVGQMDVKVPPGTDMEALPRWLREAADSEDHGKKVSDKFLNIELAEQSRMKGAYSYLNPGTAVGSGREAAEKVQLSGIEKGGKNRYKDILPFEHARVRLEGKPEGACDYVNASHVKASRSHKRYIASQGPLPATFEDFWSVIWDQDVRVIVMLTAESEGGQLKCHPYWRDREFGAIKLRALSEKKVSLDIDKHHAQSNMAAESAESNNNTAASGPQQQEDAFGFGAAAAELSRRRANTTTTLDNSPQQAQAKTTTNNPSNSEAPYAIIRKFALSHSAHPFAPIREITHLHYPSWPDFGTPAQPSHLLALVDLANVMQRASLPVDVPGTIAQSPRQSELAKENTSTSSPKKRTRAQSGMPLAWWEEPESDQAARPMLVHCSAGCGRTGTFCTVDSVIDMLKRQRMRNIKRANANIEKKVRGHKLQPPPQRQPDTDGDVTMAGLSFVQGSVRRGEEKYDPFEDAISPGTAAPPKSPAVPDVNMASPSPARSISSSDDEDDSYLDTSWIDDDTIDLITSTVSDFRGQRLSMVQTLRQFVLCYETVTEWVWRLQECGGPAGSVIGAPGTGAGGTAAMRARGRSGTVAHVAGACVPRGLALIAHGRFANKEQPLVRGLAEYFWDKRQLMVVTWDDLEAGGRGLWKDLEIWTGEVGTGDYNRILHEAMTKFVADFPGVQDAELFICGYSAGAISAGCVRPPPLHITHSSPARYILISCPVETNFFITLHRAGSCFRAVEALVQGHGWKNLPGEFGGRKPEVAGVLIITGRDPTY</sequence>
<feature type="compositionally biased region" description="Low complexity" evidence="3">
    <location>
        <begin position="1011"/>
        <end position="1021"/>
    </location>
</feature>
<dbReference type="EC" id="3.1.3.48" evidence="2"/>
<feature type="domain" description="Tyrosine specific protein phosphatases" evidence="5">
    <location>
        <begin position="896"/>
        <end position="959"/>
    </location>
</feature>
<dbReference type="EMBL" id="LKEA01000029">
    <property type="protein sequence ID" value="ROV97414.1"/>
    <property type="molecule type" value="Genomic_DNA"/>
</dbReference>
<dbReference type="GO" id="GO:0004725">
    <property type="term" value="F:protein tyrosine phosphatase activity"/>
    <property type="evidence" value="ECO:0007669"/>
    <property type="project" value="UniProtKB-EC"/>
</dbReference>
<dbReference type="Proteomes" id="UP000283895">
    <property type="component" value="Unassembled WGS sequence"/>
</dbReference>
<dbReference type="InterPro" id="IPR000242">
    <property type="entry name" value="PTP_cat"/>
</dbReference>
<organism evidence="7 8">
    <name type="scientific">Cytospora schulzeri</name>
    <dbReference type="NCBI Taxonomy" id="448051"/>
    <lineage>
        <taxon>Eukaryota</taxon>
        <taxon>Fungi</taxon>
        <taxon>Dikarya</taxon>
        <taxon>Ascomycota</taxon>
        <taxon>Pezizomycotina</taxon>
        <taxon>Sordariomycetes</taxon>
        <taxon>Sordariomycetidae</taxon>
        <taxon>Diaporthales</taxon>
        <taxon>Cytosporaceae</taxon>
        <taxon>Cytospora</taxon>
    </lineage>
</organism>
<name>A0A423W270_9PEZI</name>